<protein>
    <submittedName>
        <fullName evidence="1">Putative lycopene cyclase</fullName>
    </submittedName>
</protein>
<accession>A4BXN5</accession>
<dbReference type="InterPro" id="IPR036188">
    <property type="entry name" value="FAD/NAD-bd_sf"/>
</dbReference>
<dbReference type="Proteomes" id="UP000003053">
    <property type="component" value="Unassembled WGS sequence"/>
</dbReference>
<evidence type="ECO:0000313" key="2">
    <source>
        <dbReference type="Proteomes" id="UP000003053"/>
    </source>
</evidence>
<dbReference type="eggNOG" id="COG0644">
    <property type="taxonomic scope" value="Bacteria"/>
</dbReference>
<keyword evidence="2" id="KW-1185">Reference proteome</keyword>
<comment type="caution">
    <text evidence="1">The sequence shown here is derived from an EMBL/GenBank/DDBJ whole genome shotgun (WGS) entry which is preliminary data.</text>
</comment>
<dbReference type="HOGENOM" id="CLU_042644_0_0_10"/>
<evidence type="ECO:0000313" key="1">
    <source>
        <dbReference type="EMBL" id="EAR13726.1"/>
    </source>
</evidence>
<name>A4BXN5_9FLAO</name>
<gene>
    <name evidence="1" type="ORF">PI23P_04492</name>
</gene>
<dbReference type="AlphaFoldDB" id="A4BXN5"/>
<reference evidence="1 2" key="1">
    <citation type="submission" date="2006-02" db="EMBL/GenBank/DDBJ databases">
        <authorList>
            <person name="Murray A."/>
            <person name="Staley J."/>
            <person name="Ferriera S."/>
            <person name="Johnson J."/>
            <person name="Kravitz S."/>
            <person name="Halpern A."/>
            <person name="Remington K."/>
            <person name="Beeson K."/>
            <person name="Tran B."/>
            <person name="Rogers Y.-H."/>
            <person name="Friedman R."/>
            <person name="Venter J.C."/>
        </authorList>
    </citation>
    <scope>NUCLEOTIDE SEQUENCE [LARGE SCALE GENOMIC DNA]</scope>
    <source>
        <strain evidence="1 2">23-P</strain>
    </source>
</reference>
<dbReference type="Gene3D" id="3.50.50.60">
    <property type="entry name" value="FAD/NAD(P)-binding domain"/>
    <property type="match status" value="1"/>
</dbReference>
<dbReference type="EMBL" id="AAOG01000001">
    <property type="protein sequence ID" value="EAR13726.1"/>
    <property type="molecule type" value="Genomic_DNA"/>
</dbReference>
<dbReference type="STRING" id="313594.PI23P_04492"/>
<proteinExistence type="predicted"/>
<sequence length="382" mass="43390">MKYDFIIAGSGCAGLSLLYHLLQEPALQNKSILVLDKEQKNSNDRTWCFWEKKPGPFEAIVHAKWNTLEFLSTNYKAQLDLAAYTYKMIQGIDFYEYVLKLAKEFPNVSFLKEPILSITTAKNSAIVTTEENTYTGTYVFNSTAIFNPKITEENSLLQHFKGWIIETKEPVFDPEIGRLMDFSVSQDNGTTFMYVLPTSKTTALIEYTLFSKKILAKEKYTSAIEKYIKEDLNINDYTISHEEFGVIPMSLAKFRKNPIKNVINIGTAGGFTKASTGYTFQFIQKDVAEIVKNLKAGNNINTESALKKQRYAWYDRTLIDVLMTGKLPGRQVFSMIFNKNEPEKILAFLANESKFIDDIAIMSSLPIAAFLTSGIKQLLVKN</sequence>
<dbReference type="RefSeq" id="WP_004569524.1">
    <property type="nucleotide sequence ID" value="NZ_CH724148.1"/>
</dbReference>
<dbReference type="SUPFAM" id="SSF51905">
    <property type="entry name" value="FAD/NAD(P)-binding domain"/>
    <property type="match status" value="1"/>
</dbReference>
<organism evidence="1 2">
    <name type="scientific">Polaribacter irgensii 23-P</name>
    <dbReference type="NCBI Taxonomy" id="313594"/>
    <lineage>
        <taxon>Bacteria</taxon>
        <taxon>Pseudomonadati</taxon>
        <taxon>Bacteroidota</taxon>
        <taxon>Flavobacteriia</taxon>
        <taxon>Flavobacteriales</taxon>
        <taxon>Flavobacteriaceae</taxon>
    </lineage>
</organism>
<dbReference type="Pfam" id="PF05834">
    <property type="entry name" value="Lycopene_cycl"/>
    <property type="match status" value="1"/>
</dbReference>
<dbReference type="OrthoDB" id="24355at2"/>